<evidence type="ECO:0000256" key="1">
    <source>
        <dbReference type="ARBA" id="ARBA00000189"/>
    </source>
</evidence>
<comment type="function">
    <text evidence="4">Removal of H(2)O(2), oxidation of toxic reductants, biosynthesis and degradation of lignin, suberization, auxin catabolism, response to environmental stresses such as wounding, pathogen attack and oxidative stress. These functions might be dependent on each isozyme/isoform in each plant tissue.</text>
</comment>
<evidence type="ECO:0000259" key="13">
    <source>
        <dbReference type="PROSITE" id="PS50873"/>
    </source>
</evidence>
<proteinExistence type="inferred from homology"/>
<protein>
    <recommendedName>
        <fullName evidence="6">peroxidase</fullName>
        <ecNumber evidence="6">1.11.1.7</ecNumber>
    </recommendedName>
</protein>
<comment type="similarity">
    <text evidence="5">Belongs to the peroxidase family. Ascorbate peroxidase subfamily.</text>
</comment>
<name>A0ABR2TNQ0_9ROSI</name>
<sequence length="568" mass="62847">MSRLWRGLKTVVQTSPANSHHYHTIQAIPRELSGSCISSRDRAQGRIPAVVFSQGLLEKNPSNRSPSRKRLLTTEGKQIRSIIKSVDLPFFCSTTFQLHIRAGSGSSVLLESGKVLPIKVHRDEETGKILNLVFVWADEGTELKVDVPVVFKGLEDCPGLKKGGHFNMIRSSLKFQCPAEHIPQKIEVDVSKLDIDDRVLMHDIEVHPSLKLLSKNESMPICKIMDTYSSNPEPMKPIQLWKRQIGKVKVKTLTLGLAKPSHLVFCQLDYGFYDSTCPNLTKMVRYDVWSAIANDTRMAASLIRLHFHDCFVNGCDGSILLDDIGSTFVGEKTALPNQNSVRGYEVIDKIKANVEKYCPSTVSCTDILTLAARDAANFAGASYWMVPLGRRDGRTANKTAANQLPSPFESLDNIIAKFNSKGLDTKDVVVLSGAHTVGFAQCFTFKQRLFNFDGSGKPDPDLETSFLKGLQSVCPDQTDSDSTLVALDSLTANRFDNGYYKNLVNSSGLLQSDQVLSTDNRTASMVVNYSKYPYLFLKDFGASMVKMANVGVLTGQDGEIRKDCKVVN</sequence>
<dbReference type="Gene3D" id="1.10.420.10">
    <property type="entry name" value="Peroxidase, domain 2"/>
    <property type="match status" value="1"/>
</dbReference>
<organism evidence="14 15">
    <name type="scientific">Hibiscus sabdariffa</name>
    <name type="common">roselle</name>
    <dbReference type="NCBI Taxonomy" id="183260"/>
    <lineage>
        <taxon>Eukaryota</taxon>
        <taxon>Viridiplantae</taxon>
        <taxon>Streptophyta</taxon>
        <taxon>Embryophyta</taxon>
        <taxon>Tracheophyta</taxon>
        <taxon>Spermatophyta</taxon>
        <taxon>Magnoliopsida</taxon>
        <taxon>eudicotyledons</taxon>
        <taxon>Gunneridae</taxon>
        <taxon>Pentapetalae</taxon>
        <taxon>rosids</taxon>
        <taxon>malvids</taxon>
        <taxon>Malvales</taxon>
        <taxon>Malvaceae</taxon>
        <taxon>Malvoideae</taxon>
        <taxon>Hibiscus</taxon>
    </lineage>
</organism>
<evidence type="ECO:0000256" key="4">
    <source>
        <dbReference type="ARBA" id="ARBA00002322"/>
    </source>
</evidence>
<dbReference type="InterPro" id="IPR029751">
    <property type="entry name" value="Ribosomal_L25_dom"/>
</dbReference>
<reference evidence="14 15" key="1">
    <citation type="journal article" date="2024" name="G3 (Bethesda)">
        <title>Genome assembly of Hibiscus sabdariffa L. provides insights into metabolisms of medicinal natural products.</title>
        <authorList>
            <person name="Kim T."/>
        </authorList>
    </citation>
    <scope>NUCLEOTIDE SEQUENCE [LARGE SCALE GENOMIC DNA]</scope>
    <source>
        <strain evidence="14">TK-2024</strain>
        <tissue evidence="14">Old leaves</tissue>
    </source>
</reference>
<dbReference type="CDD" id="cd00693">
    <property type="entry name" value="secretory_peroxidase"/>
    <property type="match status" value="1"/>
</dbReference>
<comment type="cofactor">
    <cofactor evidence="2">
        <name>Ca(2+)</name>
        <dbReference type="ChEBI" id="CHEBI:29108"/>
    </cofactor>
</comment>
<evidence type="ECO:0000256" key="8">
    <source>
        <dbReference type="ARBA" id="ARBA00022617"/>
    </source>
</evidence>
<dbReference type="SUPFAM" id="SSF48113">
    <property type="entry name" value="Heme-dependent peroxidases"/>
    <property type="match status" value="1"/>
</dbReference>
<keyword evidence="8" id="KW-0349">Heme</keyword>
<comment type="caution">
    <text evidence="14">The sequence shown here is derived from an EMBL/GenBank/DDBJ whole genome shotgun (WGS) entry which is preliminary data.</text>
</comment>
<dbReference type="EC" id="1.11.1.7" evidence="6"/>
<dbReference type="PRINTS" id="PR00458">
    <property type="entry name" value="PEROXIDASE"/>
</dbReference>
<dbReference type="InterPro" id="IPR011035">
    <property type="entry name" value="Ribosomal_bL25/Gln-tRNA_synth"/>
</dbReference>
<dbReference type="PROSITE" id="PS00435">
    <property type="entry name" value="PEROXIDASE_1"/>
    <property type="match status" value="1"/>
</dbReference>
<evidence type="ECO:0000256" key="3">
    <source>
        <dbReference type="ARBA" id="ARBA00001970"/>
    </source>
</evidence>
<evidence type="ECO:0000313" key="15">
    <source>
        <dbReference type="Proteomes" id="UP001396334"/>
    </source>
</evidence>
<dbReference type="PRINTS" id="PR00461">
    <property type="entry name" value="PLPEROXIDASE"/>
</dbReference>
<dbReference type="InterPro" id="IPR019794">
    <property type="entry name" value="Peroxidases_AS"/>
</dbReference>
<dbReference type="InterPro" id="IPR020057">
    <property type="entry name" value="Ribosomal_bL25_b-dom"/>
</dbReference>
<gene>
    <name evidence="14" type="ORF">V6N11_023636</name>
</gene>
<keyword evidence="11" id="KW-0408">Iron</keyword>
<evidence type="ECO:0000256" key="6">
    <source>
        <dbReference type="ARBA" id="ARBA00012313"/>
    </source>
</evidence>
<dbReference type="InterPro" id="IPR033905">
    <property type="entry name" value="Secretory_peroxidase"/>
</dbReference>
<dbReference type="InterPro" id="IPR002016">
    <property type="entry name" value="Haem_peroxidase"/>
</dbReference>
<evidence type="ECO:0000256" key="12">
    <source>
        <dbReference type="ARBA" id="ARBA00023157"/>
    </source>
</evidence>
<evidence type="ECO:0000256" key="9">
    <source>
        <dbReference type="ARBA" id="ARBA00022723"/>
    </source>
</evidence>
<feature type="domain" description="Plant heme peroxidase family profile" evidence="13">
    <location>
        <begin position="267"/>
        <end position="568"/>
    </location>
</feature>
<dbReference type="Pfam" id="PF00141">
    <property type="entry name" value="peroxidase"/>
    <property type="match status" value="1"/>
</dbReference>
<dbReference type="Proteomes" id="UP001396334">
    <property type="component" value="Unassembled WGS sequence"/>
</dbReference>
<dbReference type="InterPro" id="IPR000823">
    <property type="entry name" value="Peroxidase_pln"/>
</dbReference>
<dbReference type="PROSITE" id="PS50873">
    <property type="entry name" value="PEROXIDASE_4"/>
    <property type="match status" value="1"/>
</dbReference>
<keyword evidence="15" id="KW-1185">Reference proteome</keyword>
<dbReference type="Gene3D" id="2.170.120.20">
    <property type="entry name" value="Ribosomal protein L25, beta domain"/>
    <property type="match status" value="1"/>
</dbReference>
<dbReference type="PROSITE" id="PS00436">
    <property type="entry name" value="PEROXIDASE_2"/>
    <property type="match status" value="1"/>
</dbReference>
<dbReference type="Pfam" id="PF14693">
    <property type="entry name" value="Ribosomal_TL5_C"/>
    <property type="match status" value="1"/>
</dbReference>
<keyword evidence="7" id="KW-0575">Peroxidase</keyword>
<keyword evidence="12" id="KW-1015">Disulfide bond</keyword>
<accession>A0ABR2TNQ0</accession>
<keyword evidence="9" id="KW-0479">Metal-binding</keyword>
<dbReference type="InterPro" id="IPR037121">
    <property type="entry name" value="Ribosomal_bL25_C"/>
</dbReference>
<evidence type="ECO:0000256" key="10">
    <source>
        <dbReference type="ARBA" id="ARBA00023002"/>
    </source>
</evidence>
<evidence type="ECO:0000256" key="11">
    <source>
        <dbReference type="ARBA" id="ARBA00023004"/>
    </source>
</evidence>
<dbReference type="InterPro" id="IPR019793">
    <property type="entry name" value="Peroxidases_heam-ligand_BS"/>
</dbReference>
<dbReference type="PANTHER" id="PTHR31388:SF180">
    <property type="entry name" value="PEROXIDASE"/>
    <property type="match status" value="1"/>
</dbReference>
<dbReference type="PANTHER" id="PTHR31388">
    <property type="entry name" value="PEROXIDASE 72-RELATED"/>
    <property type="match status" value="1"/>
</dbReference>
<evidence type="ECO:0000256" key="5">
    <source>
        <dbReference type="ARBA" id="ARBA00006873"/>
    </source>
</evidence>
<evidence type="ECO:0000256" key="7">
    <source>
        <dbReference type="ARBA" id="ARBA00022559"/>
    </source>
</evidence>
<dbReference type="SUPFAM" id="SSF50715">
    <property type="entry name" value="Ribosomal protein L25-like"/>
    <property type="match status" value="1"/>
</dbReference>
<comment type="cofactor">
    <cofactor evidence="3">
        <name>heme b</name>
        <dbReference type="ChEBI" id="CHEBI:60344"/>
    </cofactor>
</comment>
<dbReference type="CDD" id="cd00495">
    <property type="entry name" value="Ribosomal_L25_TL5_CTC"/>
    <property type="match status" value="1"/>
</dbReference>
<evidence type="ECO:0000313" key="14">
    <source>
        <dbReference type="EMBL" id="KAK9038783.1"/>
    </source>
</evidence>
<evidence type="ECO:0000256" key="2">
    <source>
        <dbReference type="ARBA" id="ARBA00001913"/>
    </source>
</evidence>
<dbReference type="InterPro" id="IPR010255">
    <property type="entry name" value="Haem_peroxidase_sf"/>
</dbReference>
<comment type="catalytic activity">
    <reaction evidence="1">
        <text>2 a phenolic donor + H2O2 = 2 a phenolic radical donor + 2 H2O</text>
        <dbReference type="Rhea" id="RHEA:56136"/>
        <dbReference type="ChEBI" id="CHEBI:15377"/>
        <dbReference type="ChEBI" id="CHEBI:16240"/>
        <dbReference type="ChEBI" id="CHEBI:139520"/>
        <dbReference type="ChEBI" id="CHEBI:139521"/>
        <dbReference type="EC" id="1.11.1.7"/>
    </reaction>
</comment>
<dbReference type="EMBL" id="JBBPBN010000005">
    <property type="protein sequence ID" value="KAK9038783.1"/>
    <property type="molecule type" value="Genomic_DNA"/>
</dbReference>
<dbReference type="Gene3D" id="1.10.520.10">
    <property type="match status" value="1"/>
</dbReference>
<keyword evidence="10" id="KW-0560">Oxidoreductase</keyword>